<feature type="transmembrane region" description="Helical" evidence="7">
    <location>
        <begin position="244"/>
        <end position="259"/>
    </location>
</feature>
<feature type="compositionally biased region" description="Acidic residues" evidence="6">
    <location>
        <begin position="90"/>
        <end position="104"/>
    </location>
</feature>
<dbReference type="PANTHER" id="PTHR31618:SF1">
    <property type="entry name" value="EF-HAND DOMAIN-CONTAINING PROTEIN"/>
    <property type="match status" value="1"/>
</dbReference>
<evidence type="ECO:0000256" key="7">
    <source>
        <dbReference type="SAM" id="Phobius"/>
    </source>
</evidence>
<feature type="region of interest" description="Disordered" evidence="6">
    <location>
        <begin position="1151"/>
        <end position="1191"/>
    </location>
</feature>
<feature type="transmembrane region" description="Helical" evidence="7">
    <location>
        <begin position="127"/>
        <end position="146"/>
    </location>
</feature>
<keyword evidence="11" id="KW-1185">Reference proteome</keyword>
<evidence type="ECO:0000313" key="10">
    <source>
        <dbReference type="EMBL" id="CEL69240.1"/>
    </source>
</evidence>
<evidence type="ECO:0000256" key="3">
    <source>
        <dbReference type="ARBA" id="ARBA00022692"/>
    </source>
</evidence>
<evidence type="ECO:0000256" key="2">
    <source>
        <dbReference type="ARBA" id="ARBA00008017"/>
    </source>
</evidence>
<dbReference type="OrthoDB" id="544685at2759"/>
<dbReference type="FunCoup" id="F0VKC6">
    <property type="interactions" value="6"/>
</dbReference>
<feature type="compositionally biased region" description="Basic and acidic residues" evidence="6">
    <location>
        <begin position="1722"/>
        <end position="1731"/>
    </location>
</feature>
<feature type="compositionally biased region" description="Polar residues" evidence="6">
    <location>
        <begin position="1569"/>
        <end position="1580"/>
    </location>
</feature>
<dbReference type="EMBL" id="FR823391">
    <property type="protein sequence ID" value="CBZ54527.1"/>
    <property type="molecule type" value="Genomic_DNA"/>
</dbReference>
<evidence type="ECO:0000256" key="5">
    <source>
        <dbReference type="ARBA" id="ARBA00023136"/>
    </source>
</evidence>
<feature type="region of interest" description="Disordered" evidence="6">
    <location>
        <begin position="1108"/>
        <end position="1131"/>
    </location>
</feature>
<feature type="region of interest" description="Disordered" evidence="6">
    <location>
        <begin position="1540"/>
        <end position="1581"/>
    </location>
</feature>
<dbReference type="Proteomes" id="UP000007494">
    <property type="component" value="Chromosome X"/>
</dbReference>
<dbReference type="GO" id="GO:0005886">
    <property type="term" value="C:plasma membrane"/>
    <property type="evidence" value="ECO:0007669"/>
    <property type="project" value="TreeGrafter"/>
</dbReference>
<evidence type="ECO:0000256" key="1">
    <source>
        <dbReference type="ARBA" id="ARBA00004141"/>
    </source>
</evidence>
<accession>F0VKC6</accession>
<proteinExistence type="inferred from homology"/>
<dbReference type="OMA" id="FLMSMNA"/>
<feature type="transmembrane region" description="Helical" evidence="7">
    <location>
        <begin position="314"/>
        <end position="331"/>
    </location>
</feature>
<feature type="compositionally biased region" description="Basic and acidic residues" evidence="6">
    <location>
        <begin position="443"/>
        <end position="455"/>
    </location>
</feature>
<evidence type="ECO:0000259" key="8">
    <source>
        <dbReference type="Pfam" id="PF00924"/>
    </source>
</evidence>
<dbReference type="PANTHER" id="PTHR31618">
    <property type="entry name" value="MECHANOSENSITIVE ION CHANNEL PROTEIN 5"/>
    <property type="match status" value="1"/>
</dbReference>
<feature type="region of interest" description="Disordered" evidence="6">
    <location>
        <begin position="1048"/>
        <end position="1087"/>
    </location>
</feature>
<feature type="transmembrane region" description="Helical" evidence="7">
    <location>
        <begin position="1346"/>
        <end position="1365"/>
    </location>
</feature>
<evidence type="ECO:0000313" key="11">
    <source>
        <dbReference type="Proteomes" id="UP000007494"/>
    </source>
</evidence>
<dbReference type="RefSeq" id="XP_003884557.1">
    <property type="nucleotide sequence ID" value="XM_003884508.1"/>
</dbReference>
<name>F0VKC6_NEOCL</name>
<keyword evidence="3 7" id="KW-0812">Transmembrane</keyword>
<dbReference type="InterPro" id="IPR006685">
    <property type="entry name" value="MscS_channel_2nd"/>
</dbReference>
<dbReference type="GO" id="GO:0008381">
    <property type="term" value="F:mechanosensitive monoatomic ion channel activity"/>
    <property type="evidence" value="ECO:0007669"/>
    <property type="project" value="TreeGrafter"/>
</dbReference>
<feature type="compositionally biased region" description="Basic and acidic residues" evidence="6">
    <location>
        <begin position="845"/>
        <end position="862"/>
    </location>
</feature>
<keyword evidence="5 7" id="KW-0472">Membrane</keyword>
<feature type="region of interest" description="Disordered" evidence="6">
    <location>
        <begin position="443"/>
        <end position="466"/>
    </location>
</feature>
<dbReference type="VEuPathDB" id="ToxoDB:NCLIV_049560"/>
<evidence type="ECO:0000256" key="6">
    <source>
        <dbReference type="SAM" id="MobiDB-lite"/>
    </source>
</evidence>
<feature type="compositionally biased region" description="Basic and acidic residues" evidence="6">
    <location>
        <begin position="1682"/>
        <end position="1699"/>
    </location>
</feature>
<dbReference type="EMBL" id="LN714485">
    <property type="protein sequence ID" value="CEL69240.1"/>
    <property type="molecule type" value="Genomic_DNA"/>
</dbReference>
<feature type="transmembrane region" description="Helical" evidence="7">
    <location>
        <begin position="196"/>
        <end position="223"/>
    </location>
</feature>
<feature type="domain" description="Mechanosensitive ion channel MscS" evidence="8">
    <location>
        <begin position="1367"/>
        <end position="1432"/>
    </location>
</feature>
<feature type="compositionally biased region" description="Low complexity" evidence="6">
    <location>
        <begin position="1789"/>
        <end position="1799"/>
    </location>
</feature>
<feature type="region of interest" description="Disordered" evidence="6">
    <location>
        <begin position="1680"/>
        <end position="1699"/>
    </location>
</feature>
<dbReference type="Pfam" id="PF00924">
    <property type="entry name" value="MS_channel_2nd"/>
    <property type="match status" value="1"/>
</dbReference>
<feature type="compositionally biased region" description="Basic and acidic residues" evidence="6">
    <location>
        <begin position="40"/>
        <end position="50"/>
    </location>
</feature>
<dbReference type="InParanoid" id="F0VKC6"/>
<feature type="compositionally biased region" description="Low complexity" evidence="6">
    <location>
        <begin position="662"/>
        <end position="671"/>
    </location>
</feature>
<dbReference type="SUPFAM" id="SSF50182">
    <property type="entry name" value="Sm-like ribonucleoproteins"/>
    <property type="match status" value="1"/>
</dbReference>
<feature type="region of interest" description="Disordered" evidence="6">
    <location>
        <begin position="77"/>
        <end position="104"/>
    </location>
</feature>
<evidence type="ECO:0000256" key="4">
    <source>
        <dbReference type="ARBA" id="ARBA00022989"/>
    </source>
</evidence>
<reference evidence="10" key="4">
    <citation type="journal article" date="2015" name="PLoS ONE">
        <title>Comprehensive Evaluation of Toxoplasma gondii VEG and Neospora caninum LIV Genomes with Tachyzoite Stage Transcriptome and Proteome Defines Novel Transcript Features.</title>
        <authorList>
            <person name="Ramaprasad A."/>
            <person name="Mourier T."/>
            <person name="Naeem R."/>
            <person name="Malas T.B."/>
            <person name="Moussa E."/>
            <person name="Panigrahi A."/>
            <person name="Vermont S.J."/>
            <person name="Otto T.D."/>
            <person name="Wastling J."/>
            <person name="Pain A."/>
        </authorList>
    </citation>
    <scope>NUCLEOTIDE SEQUENCE</scope>
    <source>
        <strain evidence="10">Liverpool</strain>
    </source>
</reference>
<feature type="transmembrane region" description="Helical" evidence="7">
    <location>
        <begin position="1319"/>
        <end position="1339"/>
    </location>
</feature>
<sequence length="1812" mass="197818">MERMPPQPAGTGDKGPAARPTKNEGAFPSTAAEGTKFSNARREQEEGVERHRLASFNLHASASAFRHLGSRLASLRGAEGSHAGAPPPALEEEKEEPDSDAEDDDTPACIRLCFKSVKTLFPDADPFYWFAFALIACLITVLIGLGDGTSPDQQQYSLGVASPGWKPGDTAEATTKPPEIIEDVNMPTFLSRGGLAFFYVICINIALWLSFMLLRLVVILGVLNFVCYEMQGATAFTATVDPDIFYVIWSVFCYILWLNNSDRTNLVLVAKNTADVQPLMFFIFFGKDLCFPSSSLQIIYICNIVMIILSCRRLLLSLMIFVFELGFLMNMNNQAVAYLSRYSRLRKFNIKWCTFAAQAAAETESCGSETSKFASRLESLAYGSGLQDQGVPAQAPGPFQRGPPQCCPGGSLPEQDAFRPIQRNAFAGEAVEGDAFEKIKQLQEASRKGPKDHFTATRSGLRHSGESLREGKTLLRAATQGKEHGVKHLRIRHAATEKRLRDEFGTANLPRQLHPKYIEKSKTSKIRNWLLIHYVYDYAPAMFVRSERIELVHKPVAKQVADLLFKEIIRDQSELEAAKMSLAPYNPLPPTAASENPNADCPDASGFKDLADPQNGQPPDLVYAASPLPPGFGESLNVGPEVAPVVQALCGNLQPESEDAALQSLPTSTGPSPSPPPASSPQPSGSEPPNLEAKPAEKASTEHSALGEARAPAPASSPVAGSEGDGKAQAPPGPTSLTPPATVVCQREAPRTPGGNDADPRKRGLAKGATAALSLLQAQDSEEFEPLEGDFDFRVLDKQTASLPEHLRTKHFETHTPFSISVSPDQADVAEHLSREAAAQSPEATLEHRGKDGHDGDRRQTRLEVGPPTPVTESRPPFSAFAQFFSSPSHQRAFDGDASSGGMTRGVSGARAPALSSPPAKRGADARGARPCGLRSWVATNRRVRQPRTSTSPERSEVECLRVICKGDSDASLSGFDSEAESSDAESKQERMWLQRGSWRTRKSWAETLGSHAKFSHSEDSEASRESNEEKKASELLLRPYLFQARQSTQRGAPLAALSAETEPSQVPHTPRATRRMARHRTVDLPQESCDEDLAAVRRRRGDVELVPRNRMVEERRRQQPKRNASSPQAYRVSATHGFELPALFGSAAPAAADPAKNGPQPGPAAPLGLDGAEAADVPSGAPGEAAAATARWAPETLPPAAPVVTPTVAPANPGNFLSPNAVIDGEFLKPRVRSNAVFCPTGLDLPAQEEKEEVAVTREYIDLFLKPEEADELMKDVDLAGHGKFNDAMFRRAVVILYSMRKKLLKSLKSQASIASTVSRMISVLLWVVSFIILLLVLGVNINTVIVSGAACLSAIIVALSYFYQNFVTAVLFIAVSNPFNVGDRVRIDGGEILYVRKIRTYTTEFETAHGRPMFFSNAVLFNRVITNESRSKNSCFEIPLVLDIRTPESSIRQLQASMQRYMESRSLEFVKDTFRMFVTNVQPGRQIDIAFWMTCVEGWGNFLKVLRTRTDVYFYLLKQLARLHISFQLPLQPIHFPSSASQGGGNPPGRLAPSSTPQERKVVSAGAATQQFQTSPTHGKSLPLCLASSAWGDGCLQPEVSPFSSSPFAVEAWPGVDCIRVSSPLDPAPCRGDAKAARRKGQRLWERAGELASGVYASATASAARAASCVGLRGDGGDSWGERARRERGRESGPLDREVRRWGSKWVAARASTRLRERRTFREDQKAETSLRSASSEEESRLLEDREDLPAVSRQRVSVSGLQRGRRSREKETVRRRRPMQGRESRAASPSSQSPARLGWGKRERQALLP</sequence>
<protein>
    <submittedName>
        <fullName evidence="10">Transporter, small conductance mechanosensitive ion channel (MscS) family protein</fullName>
    </submittedName>
</protein>
<feature type="compositionally biased region" description="Low complexity" evidence="6">
    <location>
        <begin position="707"/>
        <end position="722"/>
    </location>
</feature>
<dbReference type="GO" id="GO:0006820">
    <property type="term" value="P:monoatomic anion transport"/>
    <property type="evidence" value="ECO:0007669"/>
    <property type="project" value="TreeGrafter"/>
</dbReference>
<feature type="region of interest" description="Disordered" evidence="6">
    <location>
        <begin position="1"/>
        <end position="50"/>
    </location>
</feature>
<feature type="region of interest" description="Disordered" evidence="6">
    <location>
        <begin position="890"/>
        <end position="930"/>
    </location>
</feature>
<feature type="region of interest" description="Disordered" evidence="6">
    <location>
        <begin position="826"/>
        <end position="876"/>
    </location>
</feature>
<dbReference type="InterPro" id="IPR016688">
    <property type="entry name" value="MscS-like_plants/fungi"/>
</dbReference>
<reference evidence="11" key="3">
    <citation type="journal article" date="2012" name="PLoS Pathog.">
        <title>Comparative genomics of the apicomplexan parasites Toxoplasma gondii and Neospora caninum: Coccidia differing in host range and transmission strategy.</title>
        <authorList>
            <person name="Reid A.J."/>
            <person name="Vermont S.J."/>
            <person name="Cotton J.A."/>
            <person name="Harris D."/>
            <person name="Hill-Cawthorne G.A."/>
            <person name="Konen-Waisman S."/>
            <person name="Latham S.M."/>
            <person name="Mourier T."/>
            <person name="Norton R."/>
            <person name="Quail M.A."/>
            <person name="Sanders M."/>
            <person name="Shanmugam D."/>
            <person name="Sohal A."/>
            <person name="Wasmuth J.D."/>
            <person name="Brunk B."/>
            <person name="Grigg M.E."/>
            <person name="Howard J.C."/>
            <person name="Parkinson J."/>
            <person name="Roos D.S."/>
            <person name="Trees A.J."/>
            <person name="Berriman M."/>
            <person name="Pain A."/>
            <person name="Wastling J.M."/>
        </authorList>
    </citation>
    <scope>NUCLEOTIDE SEQUENCE [LARGE SCALE GENOMIC DNA]</scope>
    <source>
        <strain evidence="11">Liverpool</strain>
    </source>
</reference>
<evidence type="ECO:0000313" key="9">
    <source>
        <dbReference type="EMBL" id="CBZ54527.1"/>
    </source>
</evidence>
<feature type="compositionally biased region" description="Basic and acidic residues" evidence="6">
    <location>
        <begin position="1108"/>
        <end position="1118"/>
    </location>
</feature>
<feature type="region of interest" description="Disordered" evidence="6">
    <location>
        <begin position="659"/>
        <end position="766"/>
    </location>
</feature>
<dbReference type="Gene3D" id="2.30.30.60">
    <property type="match status" value="1"/>
</dbReference>
<comment type="subcellular location">
    <subcellularLocation>
        <location evidence="1">Membrane</location>
        <topology evidence="1">Multi-pass membrane protein</topology>
    </subcellularLocation>
</comment>
<feature type="compositionally biased region" description="Basic residues" evidence="6">
    <location>
        <begin position="1766"/>
        <end position="1782"/>
    </location>
</feature>
<dbReference type="InterPro" id="IPR010920">
    <property type="entry name" value="LSM_dom_sf"/>
</dbReference>
<organism evidence="9 11">
    <name type="scientific">Neospora caninum (strain Liverpool)</name>
    <dbReference type="NCBI Taxonomy" id="572307"/>
    <lineage>
        <taxon>Eukaryota</taxon>
        <taxon>Sar</taxon>
        <taxon>Alveolata</taxon>
        <taxon>Apicomplexa</taxon>
        <taxon>Conoidasida</taxon>
        <taxon>Coccidia</taxon>
        <taxon>Eucoccidiorida</taxon>
        <taxon>Eimeriorina</taxon>
        <taxon>Sarcocystidae</taxon>
        <taxon>Neospora</taxon>
    </lineage>
</organism>
<keyword evidence="4 7" id="KW-1133">Transmembrane helix</keyword>
<feature type="compositionally biased region" description="Basic and acidic residues" evidence="6">
    <location>
        <begin position="1803"/>
        <end position="1812"/>
    </location>
</feature>
<dbReference type="GeneID" id="13442458"/>
<dbReference type="InterPro" id="IPR023408">
    <property type="entry name" value="MscS_beta-dom_sf"/>
</dbReference>
<dbReference type="eggNOG" id="KOG4629">
    <property type="taxonomic scope" value="Eukaryota"/>
</dbReference>
<reference evidence="9" key="2">
    <citation type="submission" date="2011-03" db="EMBL/GenBank/DDBJ databases">
        <title>Comparative genomics and transcriptomics of Neospora caninum and Toxoplasma gondii.</title>
        <authorList>
            <person name="Reid A.J."/>
            <person name="Sohal A."/>
            <person name="Harris D."/>
            <person name="Quail M."/>
            <person name="Sanders M."/>
            <person name="Berriman M."/>
            <person name="Wastling J.M."/>
            <person name="Pain A."/>
        </authorList>
    </citation>
    <scope>NUCLEOTIDE SEQUENCE</scope>
    <source>
        <strain evidence="9">Liverpool</strain>
    </source>
</reference>
<comment type="similarity">
    <text evidence="2">Belongs to the MscS (TC 1.A.23) family.</text>
</comment>
<reference evidence="9" key="1">
    <citation type="submission" date="2011-02" db="EMBL/GenBank/DDBJ databases">
        <authorList>
            <person name="Aslett M."/>
        </authorList>
    </citation>
    <scope>NUCLEOTIDE SEQUENCE</scope>
    <source>
        <strain evidence="9">Liverpool</strain>
    </source>
</reference>
<gene>
    <name evidence="10" type="ORF">BN1204_049560</name>
    <name evidence="9" type="ORF">NCLIV_049560</name>
</gene>
<feature type="region of interest" description="Disordered" evidence="6">
    <location>
        <begin position="1722"/>
        <end position="1812"/>
    </location>
</feature>
<feature type="region of interest" description="Disordered" evidence="6">
    <location>
        <begin position="586"/>
        <end position="628"/>
    </location>
</feature>